<dbReference type="InterPro" id="IPR036396">
    <property type="entry name" value="Cyt_P450_sf"/>
</dbReference>
<comment type="caution">
    <text evidence="5">The sequence shown here is derived from an EMBL/GenBank/DDBJ whole genome shotgun (WGS) entry which is preliminary data.</text>
</comment>
<feature type="compositionally biased region" description="Low complexity" evidence="4">
    <location>
        <begin position="234"/>
        <end position="258"/>
    </location>
</feature>
<keyword evidence="2 3" id="KW-0479">Metal-binding</keyword>
<dbReference type="SUPFAM" id="SSF48264">
    <property type="entry name" value="Cytochrome P450"/>
    <property type="match status" value="1"/>
</dbReference>
<dbReference type="Proteomes" id="UP000247498">
    <property type="component" value="Unassembled WGS sequence"/>
</dbReference>
<dbReference type="OrthoDB" id="538795at2759"/>
<keyword evidence="3" id="KW-0560">Oxidoreductase</keyword>
<dbReference type="InterPro" id="IPR001128">
    <property type="entry name" value="Cyt_P450"/>
</dbReference>
<protein>
    <submittedName>
        <fullName evidence="5">Cytochrome P450</fullName>
    </submittedName>
</protein>
<dbReference type="InterPro" id="IPR050196">
    <property type="entry name" value="Cytochrome_P450_Monoox"/>
</dbReference>
<proteinExistence type="inferred from homology"/>
<comment type="similarity">
    <text evidence="1 3">Belongs to the cytochrome P450 family.</text>
</comment>
<evidence type="ECO:0000313" key="5">
    <source>
        <dbReference type="EMBL" id="GBF87312.1"/>
    </source>
</evidence>
<evidence type="ECO:0000256" key="1">
    <source>
        <dbReference type="ARBA" id="ARBA00010617"/>
    </source>
</evidence>
<keyword evidence="2 3" id="KW-0408">Iron</keyword>
<feature type="region of interest" description="Disordered" evidence="4">
    <location>
        <begin position="1"/>
        <end position="62"/>
    </location>
</feature>
<dbReference type="Gene3D" id="1.10.630.10">
    <property type="entry name" value="Cytochrome P450"/>
    <property type="match status" value="1"/>
</dbReference>
<dbReference type="InterPro" id="IPR002401">
    <property type="entry name" value="Cyt_P450_E_grp-I"/>
</dbReference>
<feature type="region of interest" description="Disordered" evidence="4">
    <location>
        <begin position="227"/>
        <end position="262"/>
    </location>
</feature>
<dbReference type="Pfam" id="PF00067">
    <property type="entry name" value="p450"/>
    <property type="match status" value="2"/>
</dbReference>
<keyword evidence="3" id="KW-0503">Monooxygenase</keyword>
<sequence>MMRSLPSGPQRVLGSPRDGAAYRRAAPRPQPRRRCAARAAAAPPPPQQPPQPRPPAPQQAPGLPFLGSFSFFNLPQRYALWAQLMRERGIDAMQIELLGRKAYVIRSPESVGRIIRQTDKFPKSKTEGLSRLEEWLGDGLVTQASPELHAAMRDVLAPAFKAASIKGFVPAFAKSGEEVADFLASLGGREYDIEPLCRRVTLDVIGRTMFGFDFGAVALEAAAAAGTTEGGSGNSSSSGSGSSSSGNGGSSTSSNSSSSGGGGKVDVVGALDGIFGAAVVLMAAGALPTALVPGIQAYRRGISTIDGVIDSMLRERREKGLKEEDTDLLSFMLRAQQQGNALVTDKQLRDELQTMVLAGSDTTAGTLAFALHELAARPQLLARCQAEADAALGDGPAGALPAEAFQRLALISGAANETLRLHSAVPMLTRVCLEESVLGGCTVPAGAYVFASFHALHRHEAHWPRADEWLPERWLPQNAAELAPHADVAFLPFSSGPRACIGRFFAGLELSVLLAVLLRRLDFFPAGGGGGAPLRTRQKFTLASADGVRVVARPRARGGGAPAAR</sequence>
<reference evidence="5 6" key="1">
    <citation type="journal article" date="2018" name="Sci. Rep.">
        <title>Raphidocelis subcapitata (=Pseudokirchneriella subcapitata) provides an insight into genome evolution and environmental adaptations in the Sphaeropleales.</title>
        <authorList>
            <person name="Suzuki S."/>
            <person name="Yamaguchi H."/>
            <person name="Nakajima N."/>
            <person name="Kawachi M."/>
        </authorList>
    </citation>
    <scope>NUCLEOTIDE SEQUENCE [LARGE SCALE GENOMIC DNA]</scope>
    <source>
        <strain evidence="5 6">NIES-35</strain>
    </source>
</reference>
<dbReference type="PANTHER" id="PTHR24291">
    <property type="entry name" value="CYTOCHROME P450 FAMILY 4"/>
    <property type="match status" value="1"/>
</dbReference>
<dbReference type="GO" id="GO:0004497">
    <property type="term" value="F:monooxygenase activity"/>
    <property type="evidence" value="ECO:0007669"/>
    <property type="project" value="UniProtKB-KW"/>
</dbReference>
<dbReference type="GO" id="GO:0016705">
    <property type="term" value="F:oxidoreductase activity, acting on paired donors, with incorporation or reduction of molecular oxygen"/>
    <property type="evidence" value="ECO:0007669"/>
    <property type="project" value="InterPro"/>
</dbReference>
<dbReference type="PROSITE" id="PS00086">
    <property type="entry name" value="CYTOCHROME_P450"/>
    <property type="match status" value="1"/>
</dbReference>
<evidence type="ECO:0000313" key="6">
    <source>
        <dbReference type="Proteomes" id="UP000247498"/>
    </source>
</evidence>
<dbReference type="InterPro" id="IPR017972">
    <property type="entry name" value="Cyt_P450_CS"/>
</dbReference>
<feature type="compositionally biased region" description="Pro residues" evidence="4">
    <location>
        <begin position="42"/>
        <end position="58"/>
    </location>
</feature>
<feature type="binding site" description="axial binding residue" evidence="2">
    <location>
        <position position="500"/>
    </location>
    <ligand>
        <name>heme</name>
        <dbReference type="ChEBI" id="CHEBI:30413"/>
    </ligand>
    <ligandPart>
        <name>Fe</name>
        <dbReference type="ChEBI" id="CHEBI:18248"/>
    </ligandPart>
</feature>
<evidence type="ECO:0000256" key="4">
    <source>
        <dbReference type="SAM" id="MobiDB-lite"/>
    </source>
</evidence>
<evidence type="ECO:0000256" key="3">
    <source>
        <dbReference type="RuleBase" id="RU000461"/>
    </source>
</evidence>
<dbReference type="STRING" id="307507.A0A2V0NLR6"/>
<dbReference type="PRINTS" id="PR00385">
    <property type="entry name" value="P450"/>
</dbReference>
<comment type="cofactor">
    <cofactor evidence="2">
        <name>heme</name>
        <dbReference type="ChEBI" id="CHEBI:30413"/>
    </cofactor>
</comment>
<keyword evidence="2 3" id="KW-0349">Heme</keyword>
<dbReference type="GO" id="GO:0005506">
    <property type="term" value="F:iron ion binding"/>
    <property type="evidence" value="ECO:0007669"/>
    <property type="project" value="InterPro"/>
</dbReference>
<organism evidence="5 6">
    <name type="scientific">Raphidocelis subcapitata</name>
    <dbReference type="NCBI Taxonomy" id="307507"/>
    <lineage>
        <taxon>Eukaryota</taxon>
        <taxon>Viridiplantae</taxon>
        <taxon>Chlorophyta</taxon>
        <taxon>core chlorophytes</taxon>
        <taxon>Chlorophyceae</taxon>
        <taxon>CS clade</taxon>
        <taxon>Sphaeropleales</taxon>
        <taxon>Selenastraceae</taxon>
        <taxon>Raphidocelis</taxon>
    </lineage>
</organism>
<dbReference type="AlphaFoldDB" id="A0A2V0NLR6"/>
<dbReference type="PRINTS" id="PR00463">
    <property type="entry name" value="EP450I"/>
</dbReference>
<name>A0A2V0NLR6_9CHLO</name>
<dbReference type="GO" id="GO:0020037">
    <property type="term" value="F:heme binding"/>
    <property type="evidence" value="ECO:0007669"/>
    <property type="project" value="InterPro"/>
</dbReference>
<keyword evidence="6" id="KW-1185">Reference proteome</keyword>
<dbReference type="PANTHER" id="PTHR24291:SF183">
    <property type="entry name" value="CYTOCHROME P450 97B3, CHLOROPLASTIC"/>
    <property type="match status" value="1"/>
</dbReference>
<gene>
    <name evidence="5" type="ORF">Rsub_00023</name>
</gene>
<accession>A0A2V0NLR6</accession>
<evidence type="ECO:0000256" key="2">
    <source>
        <dbReference type="PIRSR" id="PIRSR602401-1"/>
    </source>
</evidence>
<dbReference type="InParanoid" id="A0A2V0NLR6"/>
<dbReference type="EMBL" id="BDRX01000001">
    <property type="protein sequence ID" value="GBF87312.1"/>
    <property type="molecule type" value="Genomic_DNA"/>
</dbReference>